<reference evidence="2" key="1">
    <citation type="submission" date="2012-05" db="EMBL/GenBank/DDBJ databases">
        <authorList>
            <person name="Krishnakumar V."/>
            <person name="Cheung F."/>
            <person name="Xiao Y."/>
            <person name="Chan A."/>
            <person name="Moskal W.A."/>
            <person name="Town C.D."/>
        </authorList>
    </citation>
    <scope>NUCLEOTIDE SEQUENCE</scope>
</reference>
<dbReference type="PANTHER" id="PTHR10774">
    <property type="entry name" value="EXTENDED SYNAPTOTAGMIN-RELATED"/>
    <property type="match status" value="1"/>
</dbReference>
<dbReference type="Pfam" id="PF00168">
    <property type="entry name" value="C2"/>
    <property type="match status" value="1"/>
</dbReference>
<dbReference type="InterPro" id="IPR000008">
    <property type="entry name" value="C2_dom"/>
</dbReference>
<dbReference type="FunFam" id="2.60.40.150:FF:000100">
    <property type="entry name" value="Extended synaptotagmin-2"/>
    <property type="match status" value="1"/>
</dbReference>
<organism evidence="2">
    <name type="scientific">Lotus japonicus</name>
    <name type="common">Lotus corniculatus var. japonicus</name>
    <dbReference type="NCBI Taxonomy" id="34305"/>
    <lineage>
        <taxon>Eukaryota</taxon>
        <taxon>Viridiplantae</taxon>
        <taxon>Streptophyta</taxon>
        <taxon>Embryophyta</taxon>
        <taxon>Tracheophyta</taxon>
        <taxon>Spermatophyta</taxon>
        <taxon>Magnoliopsida</taxon>
        <taxon>eudicotyledons</taxon>
        <taxon>Gunneridae</taxon>
        <taxon>Pentapetalae</taxon>
        <taxon>rosids</taxon>
        <taxon>fabids</taxon>
        <taxon>Fabales</taxon>
        <taxon>Fabaceae</taxon>
        <taxon>Papilionoideae</taxon>
        <taxon>50 kb inversion clade</taxon>
        <taxon>NPAAA clade</taxon>
        <taxon>Hologalegina</taxon>
        <taxon>robinioid clade</taxon>
        <taxon>Loteae</taxon>
        <taxon>Lotus</taxon>
    </lineage>
</organism>
<dbReference type="InterPro" id="IPR045050">
    <property type="entry name" value="Synaptotagmin_plant"/>
</dbReference>
<dbReference type="Gene3D" id="2.60.40.150">
    <property type="entry name" value="C2 domain"/>
    <property type="match status" value="1"/>
</dbReference>
<dbReference type="GO" id="GO:0005783">
    <property type="term" value="C:endoplasmic reticulum"/>
    <property type="evidence" value="ECO:0007669"/>
    <property type="project" value="TreeGrafter"/>
</dbReference>
<dbReference type="PROSITE" id="PS50004">
    <property type="entry name" value="C2"/>
    <property type="match status" value="1"/>
</dbReference>
<protein>
    <recommendedName>
        <fullName evidence="1">C2 domain-containing protein</fullName>
    </recommendedName>
</protein>
<feature type="domain" description="C2" evidence="1">
    <location>
        <begin position="1"/>
        <end position="87"/>
    </location>
</feature>
<dbReference type="EMBL" id="BT144263">
    <property type="protein sequence ID" value="AFK44057.1"/>
    <property type="molecule type" value="mRNA"/>
</dbReference>
<dbReference type="SMART" id="SM00239">
    <property type="entry name" value="C2"/>
    <property type="match status" value="1"/>
</dbReference>
<dbReference type="InterPro" id="IPR035892">
    <property type="entry name" value="C2_domain_sf"/>
</dbReference>
<dbReference type="AlphaFoldDB" id="I3SUW5"/>
<sequence length="106" mass="12153">MGNPDPFVVLTLRKAKSKAKIKNKTRVVNKNLNPDWDQTFGFDVEDGLHDMVIVEVWDKNTFGKDYIGRCILSLTKVILEGDYTESFELVGAKSGSLKLHLKWRRK</sequence>
<accession>I3SUW5</accession>
<dbReference type="SUPFAM" id="SSF49562">
    <property type="entry name" value="C2 domain (Calcium/lipid-binding domain, CaLB)"/>
    <property type="match status" value="1"/>
</dbReference>
<dbReference type="GO" id="GO:0008289">
    <property type="term" value="F:lipid binding"/>
    <property type="evidence" value="ECO:0007669"/>
    <property type="project" value="InterPro"/>
</dbReference>
<name>I3SUW5_LOTJA</name>
<evidence type="ECO:0000259" key="1">
    <source>
        <dbReference type="PROSITE" id="PS50004"/>
    </source>
</evidence>
<proteinExistence type="evidence at transcript level"/>
<dbReference type="CDD" id="cd00030">
    <property type="entry name" value="C2"/>
    <property type="match status" value="1"/>
</dbReference>
<dbReference type="PANTHER" id="PTHR10774:SF149">
    <property type="entry name" value="SYNAPTOTAGMIN-5"/>
    <property type="match status" value="1"/>
</dbReference>
<evidence type="ECO:0000313" key="2">
    <source>
        <dbReference type="EMBL" id="AFK44057.1"/>
    </source>
</evidence>